<dbReference type="CDD" id="cd13603">
    <property type="entry name" value="PBP2_TRAP_Siap_TeaA_like"/>
    <property type="match status" value="1"/>
</dbReference>
<evidence type="ECO:0000256" key="3">
    <source>
        <dbReference type="ARBA" id="ARBA00022448"/>
    </source>
</evidence>
<accession>A0ABR4TK64</accession>
<comment type="similarity">
    <text evidence="2">Belongs to the bacterial solute-binding protein 7 family.</text>
</comment>
<dbReference type="PANTHER" id="PTHR33376">
    <property type="match status" value="1"/>
</dbReference>
<name>A0ABR4TK64_9PROT</name>
<dbReference type="PANTHER" id="PTHR33376:SF4">
    <property type="entry name" value="SIALIC ACID-BINDING PERIPLASMIC PROTEIN SIAP"/>
    <property type="match status" value="1"/>
</dbReference>
<protein>
    <recommendedName>
        <fullName evidence="8">C4-dicarboxylate ABC transporter</fullName>
    </recommendedName>
</protein>
<dbReference type="PIRSF" id="PIRSF006470">
    <property type="entry name" value="DctB"/>
    <property type="match status" value="1"/>
</dbReference>
<dbReference type="NCBIfam" id="NF037995">
    <property type="entry name" value="TRAP_S1"/>
    <property type="match status" value="1"/>
</dbReference>
<evidence type="ECO:0000256" key="1">
    <source>
        <dbReference type="ARBA" id="ARBA00004196"/>
    </source>
</evidence>
<gene>
    <name evidence="6" type="ORF">SMB34_21055</name>
</gene>
<proteinExistence type="inferred from homology"/>
<dbReference type="NCBIfam" id="TIGR00787">
    <property type="entry name" value="dctP"/>
    <property type="match status" value="1"/>
</dbReference>
<dbReference type="Pfam" id="PF03480">
    <property type="entry name" value="DctP"/>
    <property type="match status" value="1"/>
</dbReference>
<dbReference type="InterPro" id="IPR038404">
    <property type="entry name" value="TRAP_DctP_sf"/>
</dbReference>
<keyword evidence="3" id="KW-0813">Transport</keyword>
<comment type="caution">
    <text evidence="6">The sequence shown here is derived from an EMBL/GenBank/DDBJ whole genome shotgun (WGS) entry which is preliminary data.</text>
</comment>
<evidence type="ECO:0000313" key="6">
    <source>
        <dbReference type="EMBL" id="KEO53463.1"/>
    </source>
</evidence>
<dbReference type="EMBL" id="AUNC01000036">
    <property type="protein sequence ID" value="KEO53463.1"/>
    <property type="molecule type" value="Genomic_DNA"/>
</dbReference>
<keyword evidence="7" id="KW-1185">Reference proteome</keyword>
<comment type="subcellular location">
    <subcellularLocation>
        <location evidence="1">Cell envelope</location>
    </subcellularLocation>
</comment>
<keyword evidence="4 5" id="KW-0732">Signal</keyword>
<evidence type="ECO:0000256" key="2">
    <source>
        <dbReference type="ARBA" id="ARBA00009023"/>
    </source>
</evidence>
<dbReference type="Gene3D" id="3.40.190.170">
    <property type="entry name" value="Bacterial extracellular solute-binding protein, family 7"/>
    <property type="match status" value="1"/>
</dbReference>
<organism evidence="6 7">
    <name type="scientific">Thalassospira permensis NBRC 106175</name>
    <dbReference type="NCBI Taxonomy" id="1353532"/>
    <lineage>
        <taxon>Bacteria</taxon>
        <taxon>Pseudomonadati</taxon>
        <taxon>Pseudomonadota</taxon>
        <taxon>Alphaproteobacteria</taxon>
        <taxon>Rhodospirillales</taxon>
        <taxon>Thalassospiraceae</taxon>
        <taxon>Thalassospira</taxon>
    </lineage>
</organism>
<dbReference type="InterPro" id="IPR018389">
    <property type="entry name" value="DctP_fam"/>
</dbReference>
<sequence length="332" mass="36019">MTHTGRIRKFVAAVTFGSITSISALATANAADEIVFAISAEHGSLQANTAAEFTRLANERLGDKATVKLFDSAQLGKDKELMQRLKLGTVQITLPSSTMPTIADKFALFDLPFLVKDRDQLAKIEESVFWPTVAPQAEEAGYKILALWENGFRQITNNARPINVPADLDGIKLRTPQSEWRVAMFSNYGANPTPMAFSEVFVGLQTGVIDGQENPLTNIEAAKLNEVQKYLTLSGHIYSPSYPTMSVTVYNDLDPEVRDILVNTAREVALWSRDAGAKADKALLDELTAGGMEVNTADRAAFVEASKPIYDKFASEIDGGKALVDAALATAD</sequence>
<evidence type="ECO:0008006" key="8">
    <source>
        <dbReference type="Google" id="ProtNLM"/>
    </source>
</evidence>
<evidence type="ECO:0000256" key="5">
    <source>
        <dbReference type="SAM" id="SignalP"/>
    </source>
</evidence>
<evidence type="ECO:0000256" key="4">
    <source>
        <dbReference type="ARBA" id="ARBA00022729"/>
    </source>
</evidence>
<dbReference type="InterPro" id="IPR004682">
    <property type="entry name" value="TRAP_DctP"/>
</dbReference>
<dbReference type="RefSeq" id="WP_037991657.1">
    <property type="nucleotide sequence ID" value="NZ_AUNC01000036.1"/>
</dbReference>
<feature type="signal peptide" evidence="5">
    <location>
        <begin position="1"/>
        <end position="26"/>
    </location>
</feature>
<evidence type="ECO:0000313" key="7">
    <source>
        <dbReference type="Proteomes" id="UP000027463"/>
    </source>
</evidence>
<dbReference type="Proteomes" id="UP000027463">
    <property type="component" value="Unassembled WGS sequence"/>
</dbReference>
<reference evidence="6 7" key="1">
    <citation type="submission" date="2013-07" db="EMBL/GenBank/DDBJ databases">
        <title>Thalassospira permensis NBRC 106175 Genome Sequencing.</title>
        <authorList>
            <person name="Lai Q."/>
            <person name="Shao Z."/>
        </authorList>
    </citation>
    <scope>NUCLEOTIDE SEQUENCE [LARGE SCALE GENOMIC DNA]</scope>
    <source>
        <strain evidence="6 7">NBRC 106175</strain>
    </source>
</reference>
<feature type="chain" id="PRO_5047287315" description="C4-dicarboxylate ABC transporter" evidence="5">
    <location>
        <begin position="27"/>
        <end position="332"/>
    </location>
</feature>